<dbReference type="SUPFAM" id="SSF57850">
    <property type="entry name" value="RING/U-box"/>
    <property type="match status" value="1"/>
</dbReference>
<evidence type="ECO:0000313" key="8">
    <source>
        <dbReference type="Proteomes" id="UP000242146"/>
    </source>
</evidence>
<feature type="transmembrane region" description="Helical" evidence="5">
    <location>
        <begin position="149"/>
        <end position="173"/>
    </location>
</feature>
<keyword evidence="5" id="KW-1133">Transmembrane helix</keyword>
<evidence type="ECO:0000256" key="2">
    <source>
        <dbReference type="ARBA" id="ARBA00022771"/>
    </source>
</evidence>
<name>A0A1X2GSF1_9FUNG</name>
<feature type="transmembrane region" description="Helical" evidence="5">
    <location>
        <begin position="277"/>
        <end position="301"/>
    </location>
</feature>
<dbReference type="EMBL" id="MCGT01000004">
    <property type="protein sequence ID" value="ORX60420.1"/>
    <property type="molecule type" value="Genomic_DNA"/>
</dbReference>
<feature type="region of interest" description="Disordered" evidence="4">
    <location>
        <begin position="1"/>
        <end position="66"/>
    </location>
</feature>
<proteinExistence type="predicted"/>
<evidence type="ECO:0000256" key="3">
    <source>
        <dbReference type="ARBA" id="ARBA00022833"/>
    </source>
</evidence>
<feature type="compositionally biased region" description="Low complexity" evidence="4">
    <location>
        <begin position="10"/>
        <end position="24"/>
    </location>
</feature>
<keyword evidence="5" id="KW-0812">Transmembrane</keyword>
<evidence type="ECO:0000256" key="1">
    <source>
        <dbReference type="ARBA" id="ARBA00022723"/>
    </source>
</evidence>
<evidence type="ECO:0000313" key="7">
    <source>
        <dbReference type="EMBL" id="ORX60420.1"/>
    </source>
</evidence>
<dbReference type="CDD" id="cd16495">
    <property type="entry name" value="RING_CH-C4HC3_MARCH"/>
    <property type="match status" value="1"/>
</dbReference>
<dbReference type="InterPro" id="IPR011016">
    <property type="entry name" value="Znf_RING-CH"/>
</dbReference>
<comment type="caution">
    <text evidence="7">The sequence shown here is derived from an EMBL/GenBank/DDBJ whole genome shotgun (WGS) entry which is preliminary data.</text>
</comment>
<dbReference type="Pfam" id="PF12906">
    <property type="entry name" value="RINGv"/>
    <property type="match status" value="1"/>
</dbReference>
<dbReference type="OrthoDB" id="264354at2759"/>
<feature type="domain" description="RING-CH-type" evidence="6">
    <location>
        <begin position="39"/>
        <end position="137"/>
    </location>
</feature>
<gene>
    <name evidence="7" type="ORF">DM01DRAFT_1160001</name>
</gene>
<dbReference type="SMART" id="SM00744">
    <property type="entry name" value="RINGv"/>
    <property type="match status" value="1"/>
</dbReference>
<dbReference type="PROSITE" id="PS51292">
    <property type="entry name" value="ZF_RING_CH"/>
    <property type="match status" value="1"/>
</dbReference>
<dbReference type="GO" id="GO:0008270">
    <property type="term" value="F:zinc ion binding"/>
    <property type="evidence" value="ECO:0007669"/>
    <property type="project" value="UniProtKB-KW"/>
</dbReference>
<keyword evidence="3" id="KW-0862">Zinc</keyword>
<evidence type="ECO:0000256" key="4">
    <source>
        <dbReference type="SAM" id="MobiDB-lite"/>
    </source>
</evidence>
<dbReference type="Proteomes" id="UP000242146">
    <property type="component" value="Unassembled WGS sequence"/>
</dbReference>
<keyword evidence="1" id="KW-0479">Metal-binding</keyword>
<keyword evidence="5" id="KW-0472">Membrane</keyword>
<keyword evidence="2" id="KW-0863">Zinc-finger</keyword>
<dbReference type="Gene3D" id="3.30.40.10">
    <property type="entry name" value="Zinc/RING finger domain, C3HC4 (zinc finger)"/>
    <property type="match status" value="1"/>
</dbReference>
<reference evidence="7 8" key="1">
    <citation type="submission" date="2016-07" db="EMBL/GenBank/DDBJ databases">
        <title>Pervasive Adenine N6-methylation of Active Genes in Fungi.</title>
        <authorList>
            <consortium name="DOE Joint Genome Institute"/>
            <person name="Mondo S.J."/>
            <person name="Dannebaum R.O."/>
            <person name="Kuo R.C."/>
            <person name="Labutti K."/>
            <person name="Haridas S."/>
            <person name="Kuo A."/>
            <person name="Salamov A."/>
            <person name="Ahrendt S.R."/>
            <person name="Lipzen A."/>
            <person name="Sullivan W."/>
            <person name="Andreopoulos W.B."/>
            <person name="Clum A."/>
            <person name="Lindquist E."/>
            <person name="Daum C."/>
            <person name="Ramamoorthy G.K."/>
            <person name="Gryganskyi A."/>
            <person name="Culley D."/>
            <person name="Magnuson J.K."/>
            <person name="James T.Y."/>
            <person name="O'Malley M.A."/>
            <person name="Stajich J.E."/>
            <person name="Spatafora J.W."/>
            <person name="Visel A."/>
            <person name="Grigoriev I.V."/>
        </authorList>
    </citation>
    <scope>NUCLEOTIDE SEQUENCE [LARGE SCALE GENOMIC DNA]</scope>
    <source>
        <strain evidence="7 8">NRRL 3301</strain>
    </source>
</reference>
<dbReference type="STRING" id="101127.A0A1X2GSF1"/>
<dbReference type="InterPro" id="IPR013083">
    <property type="entry name" value="Znf_RING/FYVE/PHD"/>
</dbReference>
<organism evidence="7 8">
    <name type="scientific">Hesseltinella vesiculosa</name>
    <dbReference type="NCBI Taxonomy" id="101127"/>
    <lineage>
        <taxon>Eukaryota</taxon>
        <taxon>Fungi</taxon>
        <taxon>Fungi incertae sedis</taxon>
        <taxon>Mucoromycota</taxon>
        <taxon>Mucoromycotina</taxon>
        <taxon>Mucoromycetes</taxon>
        <taxon>Mucorales</taxon>
        <taxon>Cunninghamellaceae</taxon>
        <taxon>Hesseltinella</taxon>
    </lineage>
</organism>
<keyword evidence="8" id="KW-1185">Reference proteome</keyword>
<dbReference type="PANTHER" id="PTHR46347:SF1">
    <property type="entry name" value="RING_FYVE_PHD ZINC FINGER SUPERFAMILY PROTEIN"/>
    <property type="match status" value="1"/>
</dbReference>
<dbReference type="AlphaFoldDB" id="A0A1X2GSF1"/>
<evidence type="ECO:0000259" key="6">
    <source>
        <dbReference type="PROSITE" id="PS51292"/>
    </source>
</evidence>
<protein>
    <recommendedName>
        <fullName evidence="6">RING-CH-type domain-containing protein</fullName>
    </recommendedName>
</protein>
<accession>A0A1X2GSF1</accession>
<sequence>MGLSNSGNDSSSAPLLSASSNTSTVVYTDLPRPTTQRIASQDSDRQCRICGDGESTSDQPSDEEEAIPGITPYEQLQQPGMPRYPVHKQQNRLIRPCRCKGSMKYIHVKCLNRWRNMSPRAASYVACDVCGYHYNIYRPLYASIVTNVYFLRLTTIVLVFAAVILSAYAALAFDQSLLGHSPLTDPDWQQWHGNLTVLGLDRFYLGVGLVMVAGAGILYMAYACARTRRHEDEDDWLAGGQRAPWFICCDQASCPWYSCYLADVAACSSGDAAAGGLLICLITMSMMAVLFGFMGAITGVYRFMESIVERVAGHVQEMILDVD</sequence>
<evidence type="ECO:0000256" key="5">
    <source>
        <dbReference type="SAM" id="Phobius"/>
    </source>
</evidence>
<dbReference type="PANTHER" id="PTHR46347">
    <property type="entry name" value="RING/FYVE/PHD ZINC FINGER SUPERFAMILY PROTEIN"/>
    <property type="match status" value="1"/>
</dbReference>
<feature type="transmembrane region" description="Helical" evidence="5">
    <location>
        <begin position="203"/>
        <end position="222"/>
    </location>
</feature>